<dbReference type="GO" id="GO:0004383">
    <property type="term" value="F:guanylate cyclase activity"/>
    <property type="evidence" value="ECO:0007669"/>
    <property type="project" value="TreeGrafter"/>
</dbReference>
<dbReference type="SUPFAM" id="SSF55073">
    <property type="entry name" value="Nucleotide cyclase"/>
    <property type="match status" value="1"/>
</dbReference>
<dbReference type="GO" id="GO:0005886">
    <property type="term" value="C:plasma membrane"/>
    <property type="evidence" value="ECO:0007669"/>
    <property type="project" value="TreeGrafter"/>
</dbReference>
<protein>
    <recommendedName>
        <fullName evidence="8">Guanylate cyclase domain-containing protein</fullName>
    </recommendedName>
</protein>
<dbReference type="GO" id="GO:0007168">
    <property type="term" value="P:receptor guanylyl cyclase signaling pathway"/>
    <property type="evidence" value="ECO:0007669"/>
    <property type="project" value="TreeGrafter"/>
</dbReference>
<accession>A0A7S3DMW7</accession>
<dbReference type="GO" id="GO:0000166">
    <property type="term" value="F:nucleotide binding"/>
    <property type="evidence" value="ECO:0007669"/>
    <property type="project" value="UniProtKB-KW"/>
</dbReference>
<evidence type="ECO:0000256" key="6">
    <source>
        <dbReference type="ARBA" id="ARBA00023239"/>
    </source>
</evidence>
<dbReference type="GO" id="GO:0004016">
    <property type="term" value="F:adenylate cyclase activity"/>
    <property type="evidence" value="ECO:0007669"/>
    <property type="project" value="TreeGrafter"/>
</dbReference>
<keyword evidence="6" id="KW-0456">Lyase</keyword>
<dbReference type="EMBL" id="HBHT01013387">
    <property type="protein sequence ID" value="CAD9958946.1"/>
    <property type="molecule type" value="Transcribed_RNA"/>
</dbReference>
<feature type="transmembrane region" description="Helical" evidence="7">
    <location>
        <begin position="129"/>
        <end position="152"/>
    </location>
</feature>
<dbReference type="GO" id="GO:0001653">
    <property type="term" value="F:peptide receptor activity"/>
    <property type="evidence" value="ECO:0007669"/>
    <property type="project" value="TreeGrafter"/>
</dbReference>
<dbReference type="PROSITE" id="PS50125">
    <property type="entry name" value="GUANYLATE_CYCLASE_2"/>
    <property type="match status" value="1"/>
</dbReference>
<organism evidence="9">
    <name type="scientific">Entomoneis paludosa</name>
    <dbReference type="NCBI Taxonomy" id="265537"/>
    <lineage>
        <taxon>Eukaryota</taxon>
        <taxon>Sar</taxon>
        <taxon>Stramenopiles</taxon>
        <taxon>Ochrophyta</taxon>
        <taxon>Bacillariophyta</taxon>
        <taxon>Bacillariophyceae</taxon>
        <taxon>Bacillariophycidae</taxon>
        <taxon>Entomoneidaceae</taxon>
        <taxon>Entomoneis</taxon>
    </lineage>
</organism>
<keyword evidence="3" id="KW-0547">Nucleotide-binding</keyword>
<evidence type="ECO:0000256" key="3">
    <source>
        <dbReference type="ARBA" id="ARBA00022741"/>
    </source>
</evidence>
<feature type="domain" description="Guanylate cyclase" evidence="8">
    <location>
        <begin position="233"/>
        <end position="280"/>
    </location>
</feature>
<name>A0A7S3DMW7_9STRA</name>
<keyword evidence="5 7" id="KW-0472">Membrane</keyword>
<evidence type="ECO:0000313" key="9">
    <source>
        <dbReference type="EMBL" id="CAD9958946.1"/>
    </source>
</evidence>
<evidence type="ECO:0000256" key="5">
    <source>
        <dbReference type="ARBA" id="ARBA00023136"/>
    </source>
</evidence>
<dbReference type="GO" id="GO:0035556">
    <property type="term" value="P:intracellular signal transduction"/>
    <property type="evidence" value="ECO:0007669"/>
    <property type="project" value="InterPro"/>
</dbReference>
<dbReference type="PANTHER" id="PTHR11920">
    <property type="entry name" value="GUANYLYL CYCLASE"/>
    <property type="match status" value="1"/>
</dbReference>
<reference evidence="9" key="1">
    <citation type="submission" date="2021-01" db="EMBL/GenBank/DDBJ databases">
        <authorList>
            <person name="Corre E."/>
            <person name="Pelletier E."/>
            <person name="Niang G."/>
            <person name="Scheremetjew M."/>
            <person name="Finn R."/>
            <person name="Kale V."/>
            <person name="Holt S."/>
            <person name="Cochrane G."/>
            <person name="Meng A."/>
            <person name="Brown T."/>
            <person name="Cohen L."/>
        </authorList>
    </citation>
    <scope>NUCLEOTIDE SEQUENCE</scope>
    <source>
        <strain evidence="9">CCMP125</strain>
    </source>
</reference>
<dbReference type="InterPro" id="IPR050401">
    <property type="entry name" value="Cyclic_nucleotide_synthase"/>
</dbReference>
<evidence type="ECO:0000256" key="7">
    <source>
        <dbReference type="SAM" id="Phobius"/>
    </source>
</evidence>
<dbReference type="InterPro" id="IPR001054">
    <property type="entry name" value="A/G_cyclase"/>
</dbReference>
<comment type="subcellular location">
    <subcellularLocation>
        <location evidence="1">Membrane</location>
    </subcellularLocation>
</comment>
<keyword evidence="4 7" id="KW-1133">Transmembrane helix</keyword>
<evidence type="ECO:0000256" key="4">
    <source>
        <dbReference type="ARBA" id="ARBA00022989"/>
    </source>
</evidence>
<evidence type="ECO:0000256" key="2">
    <source>
        <dbReference type="ARBA" id="ARBA00022692"/>
    </source>
</evidence>
<evidence type="ECO:0000259" key="8">
    <source>
        <dbReference type="PROSITE" id="PS50125"/>
    </source>
</evidence>
<proteinExistence type="predicted"/>
<dbReference type="Gene3D" id="3.30.70.1230">
    <property type="entry name" value="Nucleotide cyclase"/>
    <property type="match status" value="1"/>
</dbReference>
<evidence type="ECO:0000256" key="1">
    <source>
        <dbReference type="ARBA" id="ARBA00004370"/>
    </source>
</evidence>
<dbReference type="PANTHER" id="PTHR11920:SF335">
    <property type="entry name" value="GUANYLATE CYCLASE"/>
    <property type="match status" value="1"/>
</dbReference>
<dbReference type="Pfam" id="PF00211">
    <property type="entry name" value="Guanylate_cyc"/>
    <property type="match status" value="1"/>
</dbReference>
<dbReference type="AlphaFoldDB" id="A0A7S3DMW7"/>
<keyword evidence="2 7" id="KW-0812">Transmembrane</keyword>
<dbReference type="InterPro" id="IPR029787">
    <property type="entry name" value="Nucleotide_cyclase"/>
</dbReference>
<sequence length="288" mass="32590">MLYYPVFAPDTGAIVGSVTMELLWSTFLSAVYPPQSDKVDLIVENSCGQNFTFNIDLVSESMSFIGEGDLHDRSYSNLVHSSTFEKYEQIVDFAATVSRNQSTLEYCRYKFHVFATEEFEDAFTSNDPLIYAIITGVIFIFTSLVFVSYDFIVDRRQKKVMGAATRTNDIVAELFPKEVRERLYERAQEQKSSEKKGFLAQPTKTQMQNFLSDDLPQDVFGSEPIADFFPQATIMFLDIAGFTAWSSEREPVQVFRLLETIYGAFDGVAKGLGVFKVETIVSLQAVCF</sequence>
<gene>
    <name evidence="9" type="ORF">APAL1065_LOCUS8963</name>
</gene>